<reference evidence="5 6" key="1">
    <citation type="journal article" date="2019" name="Nat. Ecol. Evol.">
        <title>Megaphylogeny resolves global patterns of mushroom evolution.</title>
        <authorList>
            <person name="Varga T."/>
            <person name="Krizsan K."/>
            <person name="Foldi C."/>
            <person name="Dima B."/>
            <person name="Sanchez-Garcia M."/>
            <person name="Sanchez-Ramirez S."/>
            <person name="Szollosi G.J."/>
            <person name="Szarkandi J.G."/>
            <person name="Papp V."/>
            <person name="Albert L."/>
            <person name="Andreopoulos W."/>
            <person name="Angelini C."/>
            <person name="Antonin V."/>
            <person name="Barry K.W."/>
            <person name="Bougher N.L."/>
            <person name="Buchanan P."/>
            <person name="Buyck B."/>
            <person name="Bense V."/>
            <person name="Catcheside P."/>
            <person name="Chovatia M."/>
            <person name="Cooper J."/>
            <person name="Damon W."/>
            <person name="Desjardin D."/>
            <person name="Finy P."/>
            <person name="Geml J."/>
            <person name="Haridas S."/>
            <person name="Hughes K."/>
            <person name="Justo A."/>
            <person name="Karasinski D."/>
            <person name="Kautmanova I."/>
            <person name="Kiss B."/>
            <person name="Kocsube S."/>
            <person name="Kotiranta H."/>
            <person name="LaButti K.M."/>
            <person name="Lechner B.E."/>
            <person name="Liimatainen K."/>
            <person name="Lipzen A."/>
            <person name="Lukacs Z."/>
            <person name="Mihaltcheva S."/>
            <person name="Morgado L.N."/>
            <person name="Niskanen T."/>
            <person name="Noordeloos M.E."/>
            <person name="Ohm R.A."/>
            <person name="Ortiz-Santana B."/>
            <person name="Ovrebo C."/>
            <person name="Racz N."/>
            <person name="Riley R."/>
            <person name="Savchenko A."/>
            <person name="Shiryaev A."/>
            <person name="Soop K."/>
            <person name="Spirin V."/>
            <person name="Szebenyi C."/>
            <person name="Tomsovsky M."/>
            <person name="Tulloss R.E."/>
            <person name="Uehling J."/>
            <person name="Grigoriev I.V."/>
            <person name="Vagvolgyi C."/>
            <person name="Papp T."/>
            <person name="Martin F.M."/>
            <person name="Miettinen O."/>
            <person name="Hibbett D.S."/>
            <person name="Nagy L.G."/>
        </authorList>
    </citation>
    <scope>NUCLEOTIDE SEQUENCE [LARGE SCALE GENOMIC DNA]</scope>
    <source>
        <strain evidence="5 6">HHB13444</strain>
    </source>
</reference>
<evidence type="ECO:0000256" key="2">
    <source>
        <dbReference type="ARBA" id="ARBA00023002"/>
    </source>
</evidence>
<keyword evidence="3" id="KW-0732">Signal</keyword>
<evidence type="ECO:0000256" key="1">
    <source>
        <dbReference type="ARBA" id="ARBA00005466"/>
    </source>
</evidence>
<dbReference type="InterPro" id="IPR006094">
    <property type="entry name" value="Oxid_FAD_bind_N"/>
</dbReference>
<dbReference type="GO" id="GO:0071949">
    <property type="term" value="F:FAD binding"/>
    <property type="evidence" value="ECO:0007669"/>
    <property type="project" value="InterPro"/>
</dbReference>
<protein>
    <submittedName>
        <fullName evidence="5">FAD-binding domain-containing protein</fullName>
    </submittedName>
</protein>
<dbReference type="InterPro" id="IPR016169">
    <property type="entry name" value="FAD-bd_PCMH_sub2"/>
</dbReference>
<dbReference type="InParanoid" id="A0A5C3PQ79"/>
<dbReference type="Pfam" id="PF08031">
    <property type="entry name" value="BBE"/>
    <property type="match status" value="1"/>
</dbReference>
<evidence type="ECO:0000259" key="4">
    <source>
        <dbReference type="PROSITE" id="PS51387"/>
    </source>
</evidence>
<dbReference type="Pfam" id="PF01565">
    <property type="entry name" value="FAD_binding_4"/>
    <property type="match status" value="1"/>
</dbReference>
<gene>
    <name evidence="5" type="ORF">K466DRAFT_541447</name>
</gene>
<sequence>MRSWLYLLGLVIVSALETPIQGVSKQEWDALNATVGGRLHVAAPFSRSCFAQASAGVSGSYDEEECTQIQESYLDAVTRSNVFGAYMNTQWETCQATSEQCLLNFLNASDPSAFNPPRACAQGSVPPYYIDVRALEDVLAAFNFSSTTGVPLAIKNTGHDYSGRSSAPGSLGLWTHNLQEVSYDQAFVPAGCPSESSSPGVTFGAGVTQGTLYEFAEAHNLTLPGGPSLTVGAAGGYIQGGGHSIFSNAFGLAVDRALEFKVVTPLGTNLTANACQNSDMYFALRGGGGGTFGVVLEVTMRALPQVAFPVVAVSLGEVNATQSVKWLTFLVSNAIPYAETGWGGYIGYTSGAIFANPLISMAQAESEMASLANFVATFPNATFSISEQPSFLTFFNTFKPILDTTPVGLPLATSSRLIPVDNFQTPEKQAELVATLSTTLQSSASALIFAVAPYFFKDDGATSVTPAWRDSIWHVPLSAAWNYDTTKEEKQAILAGLSAAVDPLRAITPGSGAYQNEADVHEPNHAESFWGANYNQLVEIKQKYDPDHLLDCWNCVDSQGSASERFACYI</sequence>
<dbReference type="Proteomes" id="UP000308197">
    <property type="component" value="Unassembled WGS sequence"/>
</dbReference>
<keyword evidence="2" id="KW-0560">Oxidoreductase</keyword>
<dbReference type="STRING" id="1314778.A0A5C3PQ79"/>
<dbReference type="Gene3D" id="3.30.465.10">
    <property type="match status" value="2"/>
</dbReference>
<dbReference type="InterPro" id="IPR036318">
    <property type="entry name" value="FAD-bd_PCMH-like_sf"/>
</dbReference>
<dbReference type="InterPro" id="IPR012951">
    <property type="entry name" value="BBE"/>
</dbReference>
<dbReference type="SUPFAM" id="SSF56176">
    <property type="entry name" value="FAD-binding/transporter-associated domain-like"/>
    <property type="match status" value="1"/>
</dbReference>
<dbReference type="EMBL" id="ML211017">
    <property type="protein sequence ID" value="TFK91561.1"/>
    <property type="molecule type" value="Genomic_DNA"/>
</dbReference>
<proteinExistence type="inferred from homology"/>
<organism evidence="5 6">
    <name type="scientific">Polyporus arcularius HHB13444</name>
    <dbReference type="NCBI Taxonomy" id="1314778"/>
    <lineage>
        <taxon>Eukaryota</taxon>
        <taxon>Fungi</taxon>
        <taxon>Dikarya</taxon>
        <taxon>Basidiomycota</taxon>
        <taxon>Agaricomycotina</taxon>
        <taxon>Agaricomycetes</taxon>
        <taxon>Polyporales</taxon>
        <taxon>Polyporaceae</taxon>
        <taxon>Polyporus</taxon>
    </lineage>
</organism>
<evidence type="ECO:0000256" key="3">
    <source>
        <dbReference type="SAM" id="SignalP"/>
    </source>
</evidence>
<evidence type="ECO:0000313" key="6">
    <source>
        <dbReference type="Proteomes" id="UP000308197"/>
    </source>
</evidence>
<name>A0A5C3PQ79_9APHY</name>
<accession>A0A5C3PQ79</accession>
<dbReference type="PROSITE" id="PS51387">
    <property type="entry name" value="FAD_PCMH"/>
    <property type="match status" value="1"/>
</dbReference>
<feature type="chain" id="PRO_5022947463" evidence="3">
    <location>
        <begin position="23"/>
        <end position="570"/>
    </location>
</feature>
<dbReference type="PANTHER" id="PTHR13878">
    <property type="entry name" value="GULONOLACTONE OXIDASE"/>
    <property type="match status" value="1"/>
</dbReference>
<keyword evidence="6" id="KW-1185">Reference proteome</keyword>
<dbReference type="InterPro" id="IPR050432">
    <property type="entry name" value="FAD-linked_Oxidoreductases_BP"/>
</dbReference>
<evidence type="ECO:0000313" key="5">
    <source>
        <dbReference type="EMBL" id="TFK91561.1"/>
    </source>
</evidence>
<dbReference type="InterPro" id="IPR016166">
    <property type="entry name" value="FAD-bd_PCMH"/>
</dbReference>
<dbReference type="Gene3D" id="3.40.462.20">
    <property type="match status" value="1"/>
</dbReference>
<feature type="domain" description="FAD-binding PCMH-type" evidence="4">
    <location>
        <begin position="122"/>
        <end position="305"/>
    </location>
</feature>
<dbReference type="AlphaFoldDB" id="A0A5C3PQ79"/>
<dbReference type="GO" id="GO:0016491">
    <property type="term" value="F:oxidoreductase activity"/>
    <property type="evidence" value="ECO:0007669"/>
    <property type="project" value="UniProtKB-KW"/>
</dbReference>
<feature type="signal peptide" evidence="3">
    <location>
        <begin position="1"/>
        <end position="22"/>
    </location>
</feature>
<comment type="similarity">
    <text evidence="1">Belongs to the oxygen-dependent FAD-linked oxidoreductase family.</text>
</comment>
<dbReference type="PANTHER" id="PTHR13878:SF91">
    <property type="entry name" value="FAD BINDING DOMAIN PROTEIN (AFU_ORTHOLOGUE AFUA_6G12070)-RELATED"/>
    <property type="match status" value="1"/>
</dbReference>